<dbReference type="Proteomes" id="UP000186736">
    <property type="component" value="Unassembled WGS sequence"/>
</dbReference>
<organism evidence="1 2">
    <name type="scientific">Pseudomonas putida</name>
    <name type="common">Arthrobacter siderocapsulatus</name>
    <dbReference type="NCBI Taxonomy" id="303"/>
    <lineage>
        <taxon>Bacteria</taxon>
        <taxon>Pseudomonadati</taxon>
        <taxon>Pseudomonadota</taxon>
        <taxon>Gammaproteobacteria</taxon>
        <taxon>Pseudomonadales</taxon>
        <taxon>Pseudomonadaceae</taxon>
        <taxon>Pseudomonas</taxon>
    </lineage>
</organism>
<sequence length="31" mass="3657">MELKALLRQVRLCFFSACQARFGQLKTDKRV</sequence>
<gene>
    <name evidence="1" type="ORF">PSEMO_43400</name>
</gene>
<accession>A0A1Q9R010</accession>
<comment type="caution">
    <text evidence="1">The sequence shown here is derived from an EMBL/GenBank/DDBJ whole genome shotgun (WGS) entry which is preliminary data.</text>
</comment>
<evidence type="ECO:0000313" key="2">
    <source>
        <dbReference type="Proteomes" id="UP000186736"/>
    </source>
</evidence>
<dbReference type="AlphaFoldDB" id="A0A1Q9R010"/>
<protein>
    <submittedName>
        <fullName evidence="1">Uncharacterized protein</fullName>
    </submittedName>
</protein>
<reference evidence="1 2" key="1">
    <citation type="submission" date="2016-10" db="EMBL/GenBank/DDBJ databases">
        <title>Genome Sequence of Pseudomonas putida GM4FR.</title>
        <authorList>
            <person name="Poehlein A."/>
            <person name="Wemheuer F."/>
            <person name="Hollensteiner J."/>
            <person name="Wemheuer B."/>
        </authorList>
    </citation>
    <scope>NUCLEOTIDE SEQUENCE [LARGE SCALE GENOMIC DNA]</scope>
    <source>
        <strain evidence="1 2">GM4FR</strain>
    </source>
</reference>
<dbReference type="EMBL" id="MKZO01000039">
    <property type="protein sequence ID" value="OLS60749.1"/>
    <property type="molecule type" value="Genomic_DNA"/>
</dbReference>
<evidence type="ECO:0000313" key="1">
    <source>
        <dbReference type="EMBL" id="OLS60749.1"/>
    </source>
</evidence>
<name>A0A1Q9R010_PSEPU</name>
<proteinExistence type="predicted"/>